<accession>L9V669</accession>
<dbReference type="EMBL" id="AOHU01000046">
    <property type="protein sequence ID" value="ELY32502.1"/>
    <property type="molecule type" value="Genomic_DNA"/>
</dbReference>
<dbReference type="Proteomes" id="UP000011532">
    <property type="component" value="Unassembled WGS sequence"/>
</dbReference>
<reference evidence="2" key="1">
    <citation type="submission" date="2012-11" db="EMBL/GenBank/DDBJ databases">
        <authorList>
            <person name="Becker E.A."/>
            <person name="Seitzer P."/>
            <person name="Tritt A."/>
            <person name="Larsen D."/>
            <person name="Yao A."/>
            <person name="Wu D."/>
            <person name="Darling A."/>
            <person name="Eisen J.A."/>
            <person name="Facciotti M.T."/>
        </authorList>
    </citation>
    <scope>NUCLEOTIDE SEQUENCE [LARGE SCALE GENOMIC DNA]</scope>
    <source>
        <strain evidence="2">ATCC 29605 / DSM 3757 / JCM 8879 / NBRC 14742 / NCIMB 2012 / VKM B-1768 / DS2</strain>
    </source>
</reference>
<sequence>MGATERGLLTRLLTDSLHLDVVNDTDHAVLLVERATDRSLRQRLFGR</sequence>
<dbReference type="AlphaFoldDB" id="L9V669"/>
<protein>
    <submittedName>
        <fullName evidence="1">Cationic amino acid transporter</fullName>
    </submittedName>
</protein>
<comment type="caution">
    <text evidence="1">The sequence shown here is derived from an EMBL/GenBank/DDBJ whole genome shotgun (WGS) entry which is preliminary data.</text>
</comment>
<gene>
    <name evidence="1" type="ORF">C498_08245</name>
</gene>
<reference evidence="1 2" key="2">
    <citation type="journal article" date="2014" name="PLoS Genet.">
        <title>Phylogenetically driven sequencing of extremely halophilic archaea reveals strategies for static and dynamic osmo-response.</title>
        <authorList>
            <person name="Becker E.A."/>
            <person name="Seitzer P.M."/>
            <person name="Tritt A."/>
            <person name="Larsen D."/>
            <person name="Krusor M."/>
            <person name="Yao A.I."/>
            <person name="Wu D."/>
            <person name="Madern D."/>
            <person name="Eisen J.A."/>
            <person name="Darling A.E."/>
            <person name="Facciotti M.T."/>
        </authorList>
    </citation>
    <scope>NUCLEOTIDE SEQUENCE [LARGE SCALE GENOMIC DNA]</scope>
    <source>
        <strain evidence="2">ATCC 29605 / DSM 3757 / JCM 8879 / NBRC 14742 / NCIMB 2012 / VKM B-1768 / DS2</strain>
    </source>
</reference>
<evidence type="ECO:0000313" key="2">
    <source>
        <dbReference type="Proteomes" id="UP000011532"/>
    </source>
</evidence>
<name>L9V669_HALVD</name>
<organism evidence="1 2">
    <name type="scientific">Haloferax volcanii (strain ATCC 29605 / DSM 3757 / JCM 8879 / NBRC 14742 / NCIMB 2012 / VKM B-1768 / DS2)</name>
    <name type="common">Halobacterium volcanii</name>
    <dbReference type="NCBI Taxonomy" id="309800"/>
    <lineage>
        <taxon>Archaea</taxon>
        <taxon>Methanobacteriati</taxon>
        <taxon>Methanobacteriota</taxon>
        <taxon>Stenosarchaea group</taxon>
        <taxon>Halobacteria</taxon>
        <taxon>Halobacteriales</taxon>
        <taxon>Haloferacaceae</taxon>
        <taxon>Haloferax</taxon>
    </lineage>
</organism>
<evidence type="ECO:0000313" key="1">
    <source>
        <dbReference type="EMBL" id="ELY32502.1"/>
    </source>
</evidence>
<dbReference type="PATRIC" id="fig|309800.29.peg.1610"/>
<proteinExistence type="predicted"/>